<protein>
    <recommendedName>
        <fullName evidence="3">DUF1878 domain-containing protein</fullName>
    </recommendedName>
</protein>
<dbReference type="AlphaFoldDB" id="I8AJY3"/>
<dbReference type="eggNOG" id="ENOG5032TRG">
    <property type="taxonomic scope" value="Bacteria"/>
</dbReference>
<comment type="caution">
    <text evidence="1">The sequence shown here is derived from an EMBL/GenBank/DDBJ whole genome shotgun (WGS) entry which is preliminary data.</text>
</comment>
<dbReference type="Gene3D" id="1.10.3750.10">
    <property type="entry name" value="YhaI-like"/>
    <property type="match status" value="1"/>
</dbReference>
<sequence>METIEERVARLEYYNRLTVQSINLRSYPFYSLVMEKHLTEEEVEGVLSLCDVLQQHYEVYVDRGYTQFLPLLLHFAGMLSPKLKPKATIQALLAQDLYRDLMLTLDELAQRYE</sequence>
<accession>I8AJY3</accession>
<dbReference type="InterPro" id="IPR035945">
    <property type="entry name" value="YhaI-like_sf"/>
</dbReference>
<keyword evidence="2" id="KW-1185">Reference proteome</keyword>
<dbReference type="InterPro" id="IPR015058">
    <property type="entry name" value="DUF1878"/>
</dbReference>
<evidence type="ECO:0008006" key="3">
    <source>
        <dbReference type="Google" id="ProtNLM"/>
    </source>
</evidence>
<dbReference type="Pfam" id="PF08963">
    <property type="entry name" value="DUF1878"/>
    <property type="match status" value="1"/>
</dbReference>
<dbReference type="OrthoDB" id="2353223at2"/>
<name>I8AJY3_9BACL</name>
<dbReference type="PATRIC" id="fig|1196324.3.peg.1736"/>
<dbReference type="RefSeq" id="WP_007201786.1">
    <property type="nucleotide sequence ID" value="NZ_AKKV01000024.1"/>
</dbReference>
<dbReference type="Proteomes" id="UP000004080">
    <property type="component" value="Unassembled WGS sequence"/>
</dbReference>
<dbReference type="SUPFAM" id="SSF109915">
    <property type="entry name" value="Hypothetical protein YhaI"/>
    <property type="match status" value="1"/>
</dbReference>
<evidence type="ECO:0000313" key="2">
    <source>
        <dbReference type="Proteomes" id="UP000004080"/>
    </source>
</evidence>
<organism evidence="1 2">
    <name type="scientific">Fictibacillus macauensis ZFHKF-1</name>
    <dbReference type="NCBI Taxonomy" id="1196324"/>
    <lineage>
        <taxon>Bacteria</taxon>
        <taxon>Bacillati</taxon>
        <taxon>Bacillota</taxon>
        <taxon>Bacilli</taxon>
        <taxon>Bacillales</taxon>
        <taxon>Fictibacillaceae</taxon>
        <taxon>Fictibacillus</taxon>
    </lineage>
</organism>
<dbReference type="EMBL" id="AKKV01000024">
    <property type="protein sequence ID" value="EIT85854.1"/>
    <property type="molecule type" value="Genomic_DNA"/>
</dbReference>
<gene>
    <name evidence="1" type="ORF">A374_08464</name>
</gene>
<reference evidence="1 2" key="1">
    <citation type="journal article" date="2012" name="J. Bacteriol.">
        <title>Genome of Bacillus macauensis ZFHKF-1, a Long-Chain-Forming Bacterium.</title>
        <authorList>
            <person name="Cai L."/>
            <person name="Zhang T."/>
        </authorList>
    </citation>
    <scope>NUCLEOTIDE SEQUENCE [LARGE SCALE GENOMIC DNA]</scope>
    <source>
        <strain evidence="1 2">ZFHKF-1</strain>
    </source>
</reference>
<evidence type="ECO:0000313" key="1">
    <source>
        <dbReference type="EMBL" id="EIT85854.1"/>
    </source>
</evidence>
<dbReference type="STRING" id="1196324.A374_08464"/>
<proteinExistence type="predicted"/>